<evidence type="ECO:0000313" key="2">
    <source>
        <dbReference type="Proteomes" id="UP001057375"/>
    </source>
</evidence>
<reference evidence="1" key="1">
    <citation type="submission" date="2022-03" db="EMBL/GenBank/DDBJ databases">
        <title>Draft genome sequence of Aduncisulcus paluster, a free-living microaerophilic Fornicata.</title>
        <authorList>
            <person name="Yuyama I."/>
            <person name="Kume K."/>
            <person name="Tamura T."/>
            <person name="Inagaki Y."/>
            <person name="Hashimoto T."/>
        </authorList>
    </citation>
    <scope>NUCLEOTIDE SEQUENCE</scope>
    <source>
        <strain evidence="1">NY0171</strain>
    </source>
</reference>
<protein>
    <submittedName>
        <fullName evidence="1">Uncharacterized protein</fullName>
    </submittedName>
</protein>
<comment type="caution">
    <text evidence="1">The sequence shown here is derived from an EMBL/GenBank/DDBJ whole genome shotgun (WGS) entry which is preliminary data.</text>
</comment>
<evidence type="ECO:0000313" key="1">
    <source>
        <dbReference type="EMBL" id="GKT29064.1"/>
    </source>
</evidence>
<dbReference type="EMBL" id="BQXS01008118">
    <property type="protein sequence ID" value="GKT29064.1"/>
    <property type="molecule type" value="Genomic_DNA"/>
</dbReference>
<proteinExistence type="predicted"/>
<organism evidence="1 2">
    <name type="scientific">Aduncisulcus paluster</name>
    <dbReference type="NCBI Taxonomy" id="2918883"/>
    <lineage>
        <taxon>Eukaryota</taxon>
        <taxon>Metamonada</taxon>
        <taxon>Carpediemonas-like organisms</taxon>
        <taxon>Aduncisulcus</taxon>
    </lineage>
</organism>
<gene>
    <name evidence="1" type="ORF">ADUPG1_005136</name>
</gene>
<dbReference type="Proteomes" id="UP001057375">
    <property type="component" value="Unassembled WGS sequence"/>
</dbReference>
<name>A0ABQ5K937_9EUKA</name>
<sequence length="28" mass="3284">EKDLKDYLHRMANFDTPSPVTLFSKTKT</sequence>
<accession>A0ABQ5K937</accession>
<keyword evidence="2" id="KW-1185">Reference proteome</keyword>
<feature type="non-terminal residue" evidence="1">
    <location>
        <position position="1"/>
    </location>
</feature>